<gene>
    <name evidence="3" type="ORF">F6B43_18645</name>
</gene>
<comment type="caution">
    <text evidence="3">The sequence shown here is derived from an EMBL/GenBank/DDBJ whole genome shotgun (WGS) entry which is preliminary data.</text>
</comment>
<dbReference type="AlphaFoldDB" id="A0A5J5IX43"/>
<dbReference type="EMBL" id="VYSA01000006">
    <property type="protein sequence ID" value="KAA9105065.1"/>
    <property type="molecule type" value="Genomic_DNA"/>
</dbReference>
<dbReference type="Proteomes" id="UP000325827">
    <property type="component" value="Unassembled WGS sequence"/>
</dbReference>
<keyword evidence="1" id="KW-0560">Oxidoreductase</keyword>
<dbReference type="Gene3D" id="3.40.50.720">
    <property type="entry name" value="NAD(P)-binding Rossmann-like Domain"/>
    <property type="match status" value="1"/>
</dbReference>
<dbReference type="PANTHER" id="PTHR43818">
    <property type="entry name" value="BCDNA.GH03377"/>
    <property type="match status" value="1"/>
</dbReference>
<evidence type="ECO:0000313" key="3">
    <source>
        <dbReference type="EMBL" id="KAA9105065.1"/>
    </source>
</evidence>
<protein>
    <submittedName>
        <fullName evidence="3">Gfo/Idh/MocA family oxidoreductase</fullName>
    </submittedName>
</protein>
<name>A0A5J5IX43_9MICO</name>
<dbReference type="InterPro" id="IPR000683">
    <property type="entry name" value="Gfo/Idh/MocA-like_OxRdtase_N"/>
</dbReference>
<organism evidence="3 4">
    <name type="scientific">Microbacterium rhizomatis</name>
    <dbReference type="NCBI Taxonomy" id="1631477"/>
    <lineage>
        <taxon>Bacteria</taxon>
        <taxon>Bacillati</taxon>
        <taxon>Actinomycetota</taxon>
        <taxon>Actinomycetes</taxon>
        <taxon>Micrococcales</taxon>
        <taxon>Microbacteriaceae</taxon>
        <taxon>Microbacterium</taxon>
    </lineage>
</organism>
<dbReference type="OrthoDB" id="9801953at2"/>
<keyword evidence="4" id="KW-1185">Reference proteome</keyword>
<dbReference type="RefSeq" id="WP_150450524.1">
    <property type="nucleotide sequence ID" value="NZ_VYSA01000006.1"/>
</dbReference>
<evidence type="ECO:0000313" key="4">
    <source>
        <dbReference type="Proteomes" id="UP000325827"/>
    </source>
</evidence>
<proteinExistence type="predicted"/>
<dbReference type="PANTHER" id="PTHR43818:SF11">
    <property type="entry name" value="BCDNA.GH03377"/>
    <property type="match status" value="1"/>
</dbReference>
<dbReference type="GO" id="GO:0016491">
    <property type="term" value="F:oxidoreductase activity"/>
    <property type="evidence" value="ECO:0007669"/>
    <property type="project" value="UniProtKB-KW"/>
</dbReference>
<dbReference type="Pfam" id="PF01408">
    <property type="entry name" value="GFO_IDH_MocA"/>
    <property type="match status" value="1"/>
</dbReference>
<dbReference type="SUPFAM" id="SSF51735">
    <property type="entry name" value="NAD(P)-binding Rossmann-fold domains"/>
    <property type="match status" value="1"/>
</dbReference>
<sequence length="346" mass="36155">MPYGVGVIGAGPGAAALHLPTLARFTDRFRVVHIADAGSGRAAHLAERVGASASTGITDALADSAVEVVLLCTPPHEHAEQILAAVSAGKRGVIVEKPLATTHEAAIRVVDACRDAGTALLVGTNHLFDPAWERTKHHLIGHSARVQTIGISVALPPNGRLHDLVTESAPATAAAGRGAPDWSDPRVAAAVVRQLVLGLAVHDLPLVRDLAPRIEQVVYARPVPPIGYAIGYRASGVLVQLTAVMLPGGADALWRMRVTTPVDVIDVEFPPAFVHAGSAAVTVRGADGAITAYPREPDDGYVREWAAFAGMLDGHDVVEYDELLDDAHYAIDLADAAALLIEEGGR</sequence>
<reference evidence="4" key="1">
    <citation type="submission" date="2019-09" db="EMBL/GenBank/DDBJ databases">
        <title>Mumia zhuanghuii sp. nov. isolated from the intestinal contents of plateau pika (Ochotona curzoniae) in the Qinghai-Tibet plateau of China.</title>
        <authorList>
            <person name="Tian Z."/>
        </authorList>
    </citation>
    <scope>NUCLEOTIDE SEQUENCE [LARGE SCALE GENOMIC DNA]</scope>
    <source>
        <strain evidence="4">JCM 30598</strain>
    </source>
</reference>
<evidence type="ECO:0000256" key="1">
    <source>
        <dbReference type="ARBA" id="ARBA00023002"/>
    </source>
</evidence>
<feature type="domain" description="Gfo/Idh/MocA-like oxidoreductase N-terminal" evidence="2">
    <location>
        <begin position="5"/>
        <end position="123"/>
    </location>
</feature>
<evidence type="ECO:0000259" key="2">
    <source>
        <dbReference type="Pfam" id="PF01408"/>
    </source>
</evidence>
<dbReference type="InterPro" id="IPR036291">
    <property type="entry name" value="NAD(P)-bd_dom_sf"/>
</dbReference>
<dbReference type="InterPro" id="IPR050463">
    <property type="entry name" value="Gfo/Idh/MocA_oxidrdct_glycsds"/>
</dbReference>
<accession>A0A5J5IX43</accession>
<dbReference type="GO" id="GO:0000166">
    <property type="term" value="F:nucleotide binding"/>
    <property type="evidence" value="ECO:0007669"/>
    <property type="project" value="InterPro"/>
</dbReference>